<evidence type="ECO:0000256" key="6">
    <source>
        <dbReference type="RuleBase" id="RU004417"/>
    </source>
</evidence>
<comment type="caution">
    <text evidence="8">The sequence shown here is derived from an EMBL/GenBank/DDBJ whole genome shotgun (WGS) entry which is preliminary data.</text>
</comment>
<feature type="binding site" evidence="4">
    <location>
        <position position="205"/>
    </location>
    <ligand>
        <name>NAD(+)</name>
        <dbReference type="ChEBI" id="CHEBI:57540"/>
    </ligand>
</feature>
<evidence type="ECO:0000256" key="2">
    <source>
        <dbReference type="ARBA" id="ARBA00023002"/>
    </source>
</evidence>
<dbReference type="GO" id="GO:0000166">
    <property type="term" value="F:nucleotide binding"/>
    <property type="evidence" value="ECO:0007669"/>
    <property type="project" value="UniProtKB-KW"/>
</dbReference>
<dbReference type="Gene3D" id="3.40.50.720">
    <property type="entry name" value="NAD(P)-binding Rossmann-like Domain"/>
    <property type="match status" value="1"/>
</dbReference>
<evidence type="ECO:0000256" key="5">
    <source>
        <dbReference type="PIRSR" id="PIRSR000185-3"/>
    </source>
</evidence>
<dbReference type="PRINTS" id="PR00082">
    <property type="entry name" value="GLFDHDRGNASE"/>
</dbReference>
<dbReference type="InterPro" id="IPR014362">
    <property type="entry name" value="Glu_DH"/>
</dbReference>
<keyword evidence="4" id="KW-0520">NAD</keyword>
<evidence type="ECO:0000259" key="7">
    <source>
        <dbReference type="SMART" id="SM00839"/>
    </source>
</evidence>
<comment type="similarity">
    <text evidence="1 3 6">Belongs to the Glu/Leu/Phe/Val dehydrogenases family.</text>
</comment>
<dbReference type="PIRSF" id="PIRSF000185">
    <property type="entry name" value="Glu_DH"/>
    <property type="match status" value="1"/>
</dbReference>
<dbReference type="PANTHER" id="PTHR11606">
    <property type="entry name" value="GLUTAMATE DEHYDROGENASE"/>
    <property type="match status" value="1"/>
</dbReference>
<gene>
    <name evidence="8" type="ORF">J0M35_03435</name>
</gene>
<dbReference type="Pfam" id="PF02812">
    <property type="entry name" value="ELFV_dehydrog_N"/>
    <property type="match status" value="1"/>
</dbReference>
<dbReference type="InterPro" id="IPR033922">
    <property type="entry name" value="NAD_bind_Glu_DH"/>
</dbReference>
<feature type="domain" description="Glutamate/phenylalanine/leucine/valine/L-tryptophan dehydrogenase C-terminal" evidence="7">
    <location>
        <begin position="198"/>
        <end position="427"/>
    </location>
</feature>
<protein>
    <recommendedName>
        <fullName evidence="3">Glutamate dehydrogenase</fullName>
    </recommendedName>
</protein>
<feature type="binding site" evidence="4">
    <location>
        <position position="109"/>
    </location>
    <ligand>
        <name>substrate</name>
    </ligand>
</feature>
<proteinExistence type="inferred from homology"/>
<dbReference type="AlphaFoldDB" id="A0A8J7TKX2"/>
<feature type="binding site" evidence="4">
    <location>
        <position position="85"/>
    </location>
    <ligand>
        <name>substrate</name>
    </ligand>
</feature>
<dbReference type="SUPFAM" id="SSF51735">
    <property type="entry name" value="NAD(P)-binding Rossmann-fold domains"/>
    <property type="match status" value="1"/>
</dbReference>
<evidence type="ECO:0000313" key="9">
    <source>
        <dbReference type="Proteomes" id="UP000664277"/>
    </source>
</evidence>
<organism evidence="8 9">
    <name type="scientific">Candidatus Obscuribacter phosphatis</name>
    <dbReference type="NCBI Taxonomy" id="1906157"/>
    <lineage>
        <taxon>Bacteria</taxon>
        <taxon>Bacillati</taxon>
        <taxon>Candidatus Melainabacteria</taxon>
        <taxon>Candidatus Obscuribacterales</taxon>
        <taxon>Candidatus Obscuribacteraceae</taxon>
        <taxon>Candidatus Obscuribacter</taxon>
    </lineage>
</organism>
<sequence length="430" mass="46530">MGTATDSKGFGSAVANEWETPDFLNAQKRLDKAAEILKLDSNTLEPMRHPKRSLSVVVPARMDDGSVRTFMGYRVQHDLALGPGKGGVRYHNDVTLGEVASMAMLMTWKCSLMNLPFGGAHGGIRMDPNQLSQRELERITRRYTSEILELIGPSQDIAGPDLNTDEQTMAWMMDTYSVNRGYTVPSVVTGKPQSIGGSLGVLQSTGYGVALAARRAAEYAGLTGEPTVVIQGLGHVGSAVARNLSKAGFKVIGVSDAHGGLHNAKGLDIDALMAHIDKNGNMYEFPSADKVTNEELLELECHILAPCAVSNQLHAGNADRLKCKVVVEGANSPTTPNADDVLDSKGVVVVPDILANAAGVTVGYFEWVQGLMRLFWTEEEVYSRLEGLVNNVCTRVFDRAKDKQLSLRMSAMSIAVERIVEARKLRGLYP</sequence>
<dbReference type="CDD" id="cd01076">
    <property type="entry name" value="NAD_bind_1_Glu_DH"/>
    <property type="match status" value="1"/>
</dbReference>
<dbReference type="InterPro" id="IPR036291">
    <property type="entry name" value="NAD(P)-bd_dom_sf"/>
</dbReference>
<dbReference type="SUPFAM" id="SSF53223">
    <property type="entry name" value="Aminoacid dehydrogenase-like, N-terminal domain"/>
    <property type="match status" value="1"/>
</dbReference>
<evidence type="ECO:0000256" key="3">
    <source>
        <dbReference type="PIRNR" id="PIRNR000185"/>
    </source>
</evidence>
<evidence type="ECO:0000256" key="1">
    <source>
        <dbReference type="ARBA" id="ARBA00006382"/>
    </source>
</evidence>
<feature type="site" description="Important for catalysis" evidence="5">
    <location>
        <position position="161"/>
    </location>
</feature>
<dbReference type="EMBL" id="JAFLCK010000003">
    <property type="protein sequence ID" value="MBN8659391.1"/>
    <property type="molecule type" value="Genomic_DNA"/>
</dbReference>
<dbReference type="Gene3D" id="3.40.50.10860">
    <property type="entry name" value="Leucine Dehydrogenase, chain A, domain 1"/>
    <property type="match status" value="1"/>
</dbReference>
<dbReference type="Pfam" id="PF00208">
    <property type="entry name" value="ELFV_dehydrog"/>
    <property type="match status" value="1"/>
</dbReference>
<dbReference type="InterPro" id="IPR006097">
    <property type="entry name" value="Glu/Leu/Phe/Val/Trp_DH_dimer"/>
</dbReference>
<accession>A0A8J7TKX2</accession>
<dbReference type="InterPro" id="IPR046346">
    <property type="entry name" value="Aminoacid_DH-like_N_sf"/>
</dbReference>
<dbReference type="PANTHER" id="PTHR11606:SF13">
    <property type="entry name" value="GLUTAMATE DEHYDROGENASE 1, MITOCHONDRIAL"/>
    <property type="match status" value="1"/>
</dbReference>
<keyword evidence="4" id="KW-0547">Nucleotide-binding</keyword>
<evidence type="ECO:0000313" key="8">
    <source>
        <dbReference type="EMBL" id="MBN8659391.1"/>
    </source>
</evidence>
<dbReference type="InterPro" id="IPR006095">
    <property type="entry name" value="Glu/Leu/Phe/Val/Trp_DH"/>
</dbReference>
<evidence type="ECO:0000256" key="4">
    <source>
        <dbReference type="PIRSR" id="PIRSR000185-2"/>
    </source>
</evidence>
<reference evidence="8" key="1">
    <citation type="submission" date="2021-02" db="EMBL/GenBank/DDBJ databases">
        <title>Genome-Resolved Metagenomics of a Microbial Community Performing Photosynthetic Biological Nutrient Removal.</title>
        <authorList>
            <person name="Mcdaniel E.A."/>
        </authorList>
    </citation>
    <scope>NUCLEOTIDE SEQUENCE</scope>
    <source>
        <strain evidence="8">UWPOB_OBS1</strain>
    </source>
</reference>
<dbReference type="Proteomes" id="UP000664277">
    <property type="component" value="Unassembled WGS sequence"/>
</dbReference>
<keyword evidence="2 3" id="KW-0560">Oxidoreductase</keyword>
<name>A0A8J7TKX2_9BACT</name>
<dbReference type="GO" id="GO:0006538">
    <property type="term" value="P:L-glutamate catabolic process"/>
    <property type="evidence" value="ECO:0007669"/>
    <property type="project" value="TreeGrafter"/>
</dbReference>
<dbReference type="GO" id="GO:0004352">
    <property type="term" value="F:glutamate dehydrogenase (NAD+) activity"/>
    <property type="evidence" value="ECO:0007669"/>
    <property type="project" value="TreeGrafter"/>
</dbReference>
<dbReference type="InterPro" id="IPR006096">
    <property type="entry name" value="Glu/Leu/Phe/Val/Trp_DH_C"/>
</dbReference>
<dbReference type="SMART" id="SM00839">
    <property type="entry name" value="ELFV_dehydrog"/>
    <property type="match status" value="1"/>
</dbReference>